<evidence type="ECO:0000313" key="2">
    <source>
        <dbReference type="EMBL" id="MBW4468448.1"/>
    </source>
</evidence>
<dbReference type="EMBL" id="JAHHHV010000089">
    <property type="protein sequence ID" value="MBW4468448.1"/>
    <property type="molecule type" value="Genomic_DNA"/>
</dbReference>
<accession>A0A951U757</accession>
<evidence type="ECO:0000259" key="1">
    <source>
        <dbReference type="PROSITE" id="PS50006"/>
    </source>
</evidence>
<sequence>MTDRAPLTQVVTPERWAGLSMNFIDAGYIGLLVKNGQLMRKLEPGRHFSFALPYLEHCQIILVDGKIRNLEVVSEGDFVSRDQYLVNISLSVMYQVIDPKRVALELSDPIAALTSAVKDNLAVVVNLMQLEQLNQTGRVQIRDYLLSHLDSFYTLGFNLDDVRVSDISFPKSPGVIRQLEGLTSKQEADHEAKRQAEIASAERTVYLNPSLNPPVGKPQAQPSPLPAAVRKPLPPTTMAEPTDLPTAQLMSSQSGEVIPITAERFTIGREPHNTLALTDDLCSRNHAQVERDAAGDYQLTDLGSSNGTLLNGQRLVPHQPAQLESGAQIKIGRTEWLFEEL</sequence>
<dbReference type="SMART" id="SM00240">
    <property type="entry name" value="FHA"/>
    <property type="match status" value="1"/>
</dbReference>
<reference evidence="2" key="2">
    <citation type="journal article" date="2022" name="Microbiol. Resour. Announc.">
        <title>Metagenome Sequencing to Explore Phylogenomics of Terrestrial Cyanobacteria.</title>
        <authorList>
            <person name="Ward R.D."/>
            <person name="Stajich J.E."/>
            <person name="Johansen J.R."/>
            <person name="Huntemann M."/>
            <person name="Clum A."/>
            <person name="Foster B."/>
            <person name="Foster B."/>
            <person name="Roux S."/>
            <person name="Palaniappan K."/>
            <person name="Varghese N."/>
            <person name="Mukherjee S."/>
            <person name="Reddy T.B.K."/>
            <person name="Daum C."/>
            <person name="Copeland A."/>
            <person name="Chen I.A."/>
            <person name="Ivanova N.N."/>
            <person name="Kyrpides N.C."/>
            <person name="Shapiro N."/>
            <person name="Eloe-Fadrosh E.A."/>
            <person name="Pietrasiak N."/>
        </authorList>
    </citation>
    <scope>NUCLEOTIDE SEQUENCE</scope>
    <source>
        <strain evidence="2">GSE-TBD4-15B</strain>
    </source>
</reference>
<dbReference type="Pfam" id="PF00498">
    <property type="entry name" value="FHA"/>
    <property type="match status" value="1"/>
</dbReference>
<dbReference type="CDD" id="cd00060">
    <property type="entry name" value="FHA"/>
    <property type="match status" value="1"/>
</dbReference>
<name>A0A951U757_9CYAN</name>
<dbReference type="PROSITE" id="PS50006">
    <property type="entry name" value="FHA_DOMAIN"/>
    <property type="match status" value="1"/>
</dbReference>
<dbReference type="SUPFAM" id="SSF117892">
    <property type="entry name" value="Band 7/SPFH domain"/>
    <property type="match status" value="1"/>
</dbReference>
<dbReference type="SUPFAM" id="SSF49879">
    <property type="entry name" value="SMAD/FHA domain"/>
    <property type="match status" value="1"/>
</dbReference>
<dbReference type="Gene3D" id="3.30.479.30">
    <property type="entry name" value="Band 7 domain"/>
    <property type="match status" value="1"/>
</dbReference>
<gene>
    <name evidence="2" type="ORF">KME07_23725</name>
</gene>
<dbReference type="InterPro" id="IPR000253">
    <property type="entry name" value="FHA_dom"/>
</dbReference>
<dbReference type="AlphaFoldDB" id="A0A951U757"/>
<dbReference type="InterPro" id="IPR008984">
    <property type="entry name" value="SMAD_FHA_dom_sf"/>
</dbReference>
<dbReference type="InterPro" id="IPR036013">
    <property type="entry name" value="Band_7/SPFH_dom_sf"/>
</dbReference>
<protein>
    <submittedName>
        <fullName evidence="2">FHA domain-containing protein</fullName>
    </submittedName>
</protein>
<dbReference type="InterPro" id="IPR050923">
    <property type="entry name" value="Cell_Proc_Reg/RNA_Proc"/>
</dbReference>
<dbReference type="InterPro" id="IPR001107">
    <property type="entry name" value="Band_7"/>
</dbReference>
<dbReference type="PANTHER" id="PTHR23308">
    <property type="entry name" value="NUCLEAR INHIBITOR OF PROTEIN PHOSPHATASE-1"/>
    <property type="match status" value="1"/>
</dbReference>
<organism evidence="2 3">
    <name type="scientific">Pegethrix bostrychoides GSE-TBD4-15B</name>
    <dbReference type="NCBI Taxonomy" id="2839662"/>
    <lineage>
        <taxon>Bacteria</taxon>
        <taxon>Bacillati</taxon>
        <taxon>Cyanobacteriota</taxon>
        <taxon>Cyanophyceae</taxon>
        <taxon>Oculatellales</taxon>
        <taxon>Oculatellaceae</taxon>
        <taxon>Pegethrix</taxon>
    </lineage>
</organism>
<reference evidence="2" key="1">
    <citation type="submission" date="2021-05" db="EMBL/GenBank/DDBJ databases">
        <authorList>
            <person name="Pietrasiak N."/>
            <person name="Ward R."/>
            <person name="Stajich J.E."/>
            <person name="Kurbessoian T."/>
        </authorList>
    </citation>
    <scope>NUCLEOTIDE SEQUENCE</scope>
    <source>
        <strain evidence="2">GSE-TBD4-15B</strain>
    </source>
</reference>
<dbReference type="Gene3D" id="2.60.200.20">
    <property type="match status" value="1"/>
</dbReference>
<dbReference type="Proteomes" id="UP000707356">
    <property type="component" value="Unassembled WGS sequence"/>
</dbReference>
<feature type="domain" description="FHA" evidence="1">
    <location>
        <begin position="265"/>
        <end position="315"/>
    </location>
</feature>
<dbReference type="Pfam" id="PF01145">
    <property type="entry name" value="Band_7"/>
    <property type="match status" value="1"/>
</dbReference>
<proteinExistence type="predicted"/>
<comment type="caution">
    <text evidence="2">The sequence shown here is derived from an EMBL/GenBank/DDBJ whole genome shotgun (WGS) entry which is preliminary data.</text>
</comment>
<evidence type="ECO:0000313" key="3">
    <source>
        <dbReference type="Proteomes" id="UP000707356"/>
    </source>
</evidence>
<dbReference type="SMART" id="SM00244">
    <property type="entry name" value="PHB"/>
    <property type="match status" value="1"/>
</dbReference>